<dbReference type="InterPro" id="IPR017871">
    <property type="entry name" value="ABC_transporter-like_CS"/>
</dbReference>
<dbReference type="PANTHER" id="PTHR45772">
    <property type="entry name" value="CONSERVED COMPONENT OF ABC TRANSPORTER FOR NATURAL AMINO ACIDS-RELATED"/>
    <property type="match status" value="1"/>
</dbReference>
<dbReference type="SMART" id="SM00382">
    <property type="entry name" value="AAA"/>
    <property type="match status" value="1"/>
</dbReference>
<dbReference type="InterPro" id="IPR051120">
    <property type="entry name" value="ABC_AA/LPS_Transport"/>
</dbReference>
<evidence type="ECO:0000256" key="3">
    <source>
        <dbReference type="ARBA" id="ARBA00022840"/>
    </source>
</evidence>
<dbReference type="PROSITE" id="PS00211">
    <property type="entry name" value="ABC_TRANSPORTER_1"/>
    <property type="match status" value="1"/>
</dbReference>
<dbReference type="EMBL" id="DSID01000229">
    <property type="protein sequence ID" value="HEX70182.1"/>
    <property type="molecule type" value="Genomic_DNA"/>
</dbReference>
<dbReference type="Pfam" id="PF00005">
    <property type="entry name" value="ABC_tran"/>
    <property type="match status" value="1"/>
</dbReference>
<sequence length="249" mass="26964">MLQAADVRMQYGAFTALDGVSLEIRPGEFVSVIGPNGAGKTTLINVLTGLLRPTSGTVRFKGRDIRGIGPVQLARLGMARSFQLVTIFPDLSVLECLQAAVVSRLGRSRQLFAALGRDREVAEQAVHVAELFGLQDKLRVRARELAQGEKKLLDVASAFALHPEIILLDEPTSGVSTRDKHGIMETLVSAARQIGIQAIIQVEHDMDIVFGYSDRIVALHQGKVLADAAPDAIRADETVINTVVGRRRP</sequence>
<evidence type="ECO:0000313" key="5">
    <source>
        <dbReference type="EMBL" id="HEX70182.1"/>
    </source>
</evidence>
<dbReference type="PROSITE" id="PS50893">
    <property type="entry name" value="ABC_TRANSPORTER_2"/>
    <property type="match status" value="1"/>
</dbReference>
<dbReference type="PANTHER" id="PTHR45772:SF3">
    <property type="entry name" value="ABC TRANSPORTER ATP-BINDING PROTEIN"/>
    <property type="match status" value="1"/>
</dbReference>
<reference evidence="5" key="1">
    <citation type="journal article" date="2020" name="mSystems">
        <title>Genome- and Community-Level Interaction Insights into Carbon Utilization and Element Cycling Functions of Hydrothermarchaeota in Hydrothermal Sediment.</title>
        <authorList>
            <person name="Zhou Z."/>
            <person name="Liu Y."/>
            <person name="Xu W."/>
            <person name="Pan J."/>
            <person name="Luo Z.H."/>
            <person name="Li M."/>
        </authorList>
    </citation>
    <scope>NUCLEOTIDE SEQUENCE [LARGE SCALE GENOMIC DNA]</scope>
    <source>
        <strain evidence="5">SpSt-192</strain>
    </source>
</reference>
<dbReference type="SUPFAM" id="SSF52540">
    <property type="entry name" value="P-loop containing nucleoside triphosphate hydrolases"/>
    <property type="match status" value="1"/>
</dbReference>
<evidence type="ECO:0000256" key="2">
    <source>
        <dbReference type="ARBA" id="ARBA00022741"/>
    </source>
</evidence>
<dbReference type="GO" id="GO:0016887">
    <property type="term" value="F:ATP hydrolysis activity"/>
    <property type="evidence" value="ECO:0007669"/>
    <property type="project" value="InterPro"/>
</dbReference>
<comment type="caution">
    <text evidence="5">The sequence shown here is derived from an EMBL/GenBank/DDBJ whole genome shotgun (WGS) entry which is preliminary data.</text>
</comment>
<dbReference type="GO" id="GO:0005886">
    <property type="term" value="C:plasma membrane"/>
    <property type="evidence" value="ECO:0007669"/>
    <property type="project" value="TreeGrafter"/>
</dbReference>
<dbReference type="GO" id="GO:0005524">
    <property type="term" value="F:ATP binding"/>
    <property type="evidence" value="ECO:0007669"/>
    <property type="project" value="UniProtKB-KW"/>
</dbReference>
<evidence type="ECO:0000259" key="4">
    <source>
        <dbReference type="PROSITE" id="PS50893"/>
    </source>
</evidence>
<protein>
    <submittedName>
        <fullName evidence="5">ABC transporter ATP-binding protein</fullName>
    </submittedName>
</protein>
<name>A0A7C3AR81_9BACT</name>
<dbReference type="Gene3D" id="3.40.50.300">
    <property type="entry name" value="P-loop containing nucleotide triphosphate hydrolases"/>
    <property type="match status" value="1"/>
</dbReference>
<dbReference type="InterPro" id="IPR003439">
    <property type="entry name" value="ABC_transporter-like_ATP-bd"/>
</dbReference>
<dbReference type="InterPro" id="IPR027417">
    <property type="entry name" value="P-loop_NTPase"/>
</dbReference>
<keyword evidence="2" id="KW-0547">Nucleotide-binding</keyword>
<dbReference type="AlphaFoldDB" id="A0A7C3AR81"/>
<dbReference type="InterPro" id="IPR003593">
    <property type="entry name" value="AAA+_ATPase"/>
</dbReference>
<feature type="domain" description="ABC transporter" evidence="4">
    <location>
        <begin position="2"/>
        <end position="246"/>
    </location>
</feature>
<keyword evidence="3 5" id="KW-0067">ATP-binding</keyword>
<proteinExistence type="predicted"/>
<dbReference type="CDD" id="cd03219">
    <property type="entry name" value="ABC_Mj1267_LivG_branched"/>
    <property type="match status" value="1"/>
</dbReference>
<keyword evidence="1" id="KW-0813">Transport</keyword>
<organism evidence="5">
    <name type="scientific">Thermorudis sp</name>
    <dbReference type="NCBI Taxonomy" id="1969470"/>
    <lineage>
        <taxon>Bacteria</taxon>
        <taxon>Pseudomonadati</taxon>
        <taxon>Thermomicrobiota</taxon>
        <taxon>Thermomicrobia</taxon>
        <taxon>Thermomicrobia incertae sedis</taxon>
        <taxon>Thermorudis</taxon>
    </lineage>
</organism>
<evidence type="ECO:0000256" key="1">
    <source>
        <dbReference type="ARBA" id="ARBA00022448"/>
    </source>
</evidence>
<gene>
    <name evidence="5" type="ORF">ENP13_02935</name>
</gene>
<accession>A0A7C3AR81</accession>